<comment type="function">
    <text evidence="1">Thiol-specific peroxidase that catalyzes the reduction of hydrogen peroxide and organic hydroperoxides to water and alcohols, respectively. Plays a role in cell protection against oxidative stress by detoxifying peroxides and as sensor of hydrogen peroxide-mediated signaling events.</text>
</comment>
<evidence type="ECO:0000256" key="8">
    <source>
        <dbReference type="ARBA" id="ARBA00023284"/>
    </source>
</evidence>
<evidence type="ECO:0000259" key="14">
    <source>
        <dbReference type="PROSITE" id="PS51352"/>
    </source>
</evidence>
<evidence type="ECO:0000256" key="3">
    <source>
        <dbReference type="ARBA" id="ARBA00013017"/>
    </source>
</evidence>
<feature type="active site" description="Cysteine sulfenic acid (-SOH) intermediate; for peroxidase activity" evidence="13">
    <location>
        <position position="43"/>
    </location>
</feature>
<evidence type="ECO:0000256" key="10">
    <source>
        <dbReference type="ARBA" id="ARBA00038489"/>
    </source>
</evidence>
<dbReference type="Gene3D" id="3.40.30.10">
    <property type="entry name" value="Glutaredoxin"/>
    <property type="match status" value="1"/>
</dbReference>
<dbReference type="InterPro" id="IPR000866">
    <property type="entry name" value="AhpC/TSA"/>
</dbReference>
<keyword evidence="7" id="KW-1015">Disulfide bond</keyword>
<dbReference type="SUPFAM" id="SSF52833">
    <property type="entry name" value="Thioredoxin-like"/>
    <property type="match status" value="1"/>
</dbReference>
<dbReference type="InterPro" id="IPR013766">
    <property type="entry name" value="Thioredoxin_domain"/>
</dbReference>
<keyword evidence="5" id="KW-0049">Antioxidant</keyword>
<dbReference type="PROSITE" id="PS51352">
    <property type="entry name" value="THIOREDOXIN_2"/>
    <property type="match status" value="1"/>
</dbReference>
<dbReference type="PIRSF" id="PIRSF000239">
    <property type="entry name" value="AHPC"/>
    <property type="match status" value="1"/>
</dbReference>
<dbReference type="GO" id="GO:0034599">
    <property type="term" value="P:cellular response to oxidative stress"/>
    <property type="evidence" value="ECO:0007669"/>
    <property type="project" value="TreeGrafter"/>
</dbReference>
<dbReference type="STRING" id="333140.AWW68_15985"/>
<protein>
    <recommendedName>
        <fullName evidence="3">thioredoxin-dependent peroxiredoxin</fullName>
        <ecNumber evidence="3">1.11.1.24</ecNumber>
    </recommendedName>
    <alternativeName>
        <fullName evidence="9">Thioredoxin peroxidase</fullName>
    </alternativeName>
    <alternativeName>
        <fullName evidence="11">Thioredoxin-dependent peroxiredoxin Bcp</fullName>
    </alternativeName>
</protein>
<keyword evidence="4" id="KW-0575">Peroxidase</keyword>
<feature type="domain" description="Thioredoxin" evidence="14">
    <location>
        <begin position="3"/>
        <end position="147"/>
    </location>
</feature>
<gene>
    <name evidence="15" type="ORF">AWW68_15985</name>
</gene>
<dbReference type="PANTHER" id="PTHR42801">
    <property type="entry name" value="THIOREDOXIN-DEPENDENT PEROXIDE REDUCTASE"/>
    <property type="match status" value="1"/>
</dbReference>
<name>A0A150X5X7_9BACT</name>
<comment type="caution">
    <text evidence="15">The sequence shown here is derived from an EMBL/GenBank/DDBJ whole genome shotgun (WGS) entry which is preliminary data.</text>
</comment>
<organism evidence="15 16">
    <name type="scientific">Roseivirga spongicola</name>
    <dbReference type="NCBI Taxonomy" id="333140"/>
    <lineage>
        <taxon>Bacteria</taxon>
        <taxon>Pseudomonadati</taxon>
        <taxon>Bacteroidota</taxon>
        <taxon>Cytophagia</taxon>
        <taxon>Cytophagales</taxon>
        <taxon>Roseivirgaceae</taxon>
        <taxon>Roseivirga</taxon>
    </lineage>
</organism>
<dbReference type="EMBL" id="LRPC01000028">
    <property type="protein sequence ID" value="KYG74149.1"/>
    <property type="molecule type" value="Genomic_DNA"/>
</dbReference>
<comment type="subunit">
    <text evidence="2">Monomer.</text>
</comment>
<dbReference type="InterPro" id="IPR036249">
    <property type="entry name" value="Thioredoxin-like_sf"/>
</dbReference>
<evidence type="ECO:0000256" key="5">
    <source>
        <dbReference type="ARBA" id="ARBA00022862"/>
    </source>
</evidence>
<evidence type="ECO:0000256" key="7">
    <source>
        <dbReference type="ARBA" id="ARBA00023157"/>
    </source>
</evidence>
<comment type="similarity">
    <text evidence="10">Belongs to the peroxiredoxin family. BCP/PrxQ subfamily.</text>
</comment>
<dbReference type="GO" id="GO:0008379">
    <property type="term" value="F:thioredoxin peroxidase activity"/>
    <property type="evidence" value="ECO:0007669"/>
    <property type="project" value="TreeGrafter"/>
</dbReference>
<evidence type="ECO:0000256" key="2">
    <source>
        <dbReference type="ARBA" id="ARBA00011245"/>
    </source>
</evidence>
<reference evidence="15 16" key="1">
    <citation type="submission" date="2016-01" db="EMBL/GenBank/DDBJ databases">
        <title>Genome sequencing of Roseivirga spongicola UST030701-084.</title>
        <authorList>
            <person name="Selvaratnam C."/>
            <person name="Thevarajoo S."/>
            <person name="Goh K.M."/>
            <person name="Ee R."/>
            <person name="Chan K.-G."/>
            <person name="Chong C.S."/>
        </authorList>
    </citation>
    <scope>NUCLEOTIDE SEQUENCE [LARGE SCALE GENOMIC DNA]</scope>
    <source>
        <strain evidence="15 16">UST030701-084</strain>
    </source>
</reference>
<dbReference type="Pfam" id="PF00578">
    <property type="entry name" value="AhpC-TSA"/>
    <property type="match status" value="1"/>
</dbReference>
<comment type="catalytic activity">
    <reaction evidence="12">
        <text>a hydroperoxide + [thioredoxin]-dithiol = an alcohol + [thioredoxin]-disulfide + H2O</text>
        <dbReference type="Rhea" id="RHEA:62620"/>
        <dbReference type="Rhea" id="RHEA-COMP:10698"/>
        <dbReference type="Rhea" id="RHEA-COMP:10700"/>
        <dbReference type="ChEBI" id="CHEBI:15377"/>
        <dbReference type="ChEBI" id="CHEBI:29950"/>
        <dbReference type="ChEBI" id="CHEBI:30879"/>
        <dbReference type="ChEBI" id="CHEBI:35924"/>
        <dbReference type="ChEBI" id="CHEBI:50058"/>
        <dbReference type="EC" id="1.11.1.24"/>
    </reaction>
</comment>
<dbReference type="FunFam" id="3.40.30.10:FF:000007">
    <property type="entry name" value="Thioredoxin-dependent thiol peroxidase"/>
    <property type="match status" value="1"/>
</dbReference>
<dbReference type="CDD" id="cd03017">
    <property type="entry name" value="PRX_BCP"/>
    <property type="match status" value="1"/>
</dbReference>
<dbReference type="InterPro" id="IPR024706">
    <property type="entry name" value="Peroxiredoxin_AhpC-typ"/>
</dbReference>
<evidence type="ECO:0000256" key="12">
    <source>
        <dbReference type="ARBA" id="ARBA00049091"/>
    </source>
</evidence>
<dbReference type="GO" id="GO:0005737">
    <property type="term" value="C:cytoplasm"/>
    <property type="evidence" value="ECO:0007669"/>
    <property type="project" value="TreeGrafter"/>
</dbReference>
<dbReference type="AlphaFoldDB" id="A0A150X5X7"/>
<dbReference type="EC" id="1.11.1.24" evidence="3"/>
<evidence type="ECO:0000313" key="15">
    <source>
        <dbReference type="EMBL" id="KYG74149.1"/>
    </source>
</evidence>
<keyword evidence="6" id="KW-0560">Oxidoreductase</keyword>
<evidence type="ECO:0000256" key="11">
    <source>
        <dbReference type="ARBA" id="ARBA00042639"/>
    </source>
</evidence>
<dbReference type="InterPro" id="IPR050924">
    <property type="entry name" value="Peroxiredoxin_BCP/PrxQ"/>
</dbReference>
<evidence type="ECO:0000256" key="9">
    <source>
        <dbReference type="ARBA" id="ARBA00032824"/>
    </source>
</evidence>
<proteinExistence type="inferred from homology"/>
<evidence type="ECO:0000256" key="1">
    <source>
        <dbReference type="ARBA" id="ARBA00003330"/>
    </source>
</evidence>
<dbReference type="RefSeq" id="WP_068223694.1">
    <property type="nucleotide sequence ID" value="NZ_CP139724.1"/>
</dbReference>
<keyword evidence="16" id="KW-1185">Reference proteome</keyword>
<dbReference type="GO" id="GO:0045454">
    <property type="term" value="P:cell redox homeostasis"/>
    <property type="evidence" value="ECO:0007669"/>
    <property type="project" value="TreeGrafter"/>
</dbReference>
<sequence>MALKVGQKAPLFELKNSEGKSVKLEENLPCIVYFYPKDFTPGCTAEACSFRDNHQVFKDFDITVFGISRDSVASHKKFKEEHQLSFDLLSDTSGKVCKQYDALMPIVKVPKRITYLIDAEQRVRAVYSDMFGATKHIKSMINQLKTE</sequence>
<dbReference type="OrthoDB" id="9812811at2"/>
<evidence type="ECO:0000313" key="16">
    <source>
        <dbReference type="Proteomes" id="UP000075606"/>
    </source>
</evidence>
<dbReference type="Proteomes" id="UP000075606">
    <property type="component" value="Unassembled WGS sequence"/>
</dbReference>
<dbReference type="PANTHER" id="PTHR42801:SF4">
    <property type="entry name" value="AHPC_TSA FAMILY PROTEIN"/>
    <property type="match status" value="1"/>
</dbReference>
<accession>A0A150X5X7</accession>
<evidence type="ECO:0000256" key="6">
    <source>
        <dbReference type="ARBA" id="ARBA00023002"/>
    </source>
</evidence>
<evidence type="ECO:0000256" key="4">
    <source>
        <dbReference type="ARBA" id="ARBA00022559"/>
    </source>
</evidence>
<evidence type="ECO:0000256" key="13">
    <source>
        <dbReference type="PIRSR" id="PIRSR000239-1"/>
    </source>
</evidence>
<keyword evidence="8" id="KW-0676">Redox-active center</keyword>